<comment type="similarity">
    <text evidence="8">Belongs to the TMEM134/TMEM230 family.</text>
</comment>
<proteinExistence type="inferred from homology"/>
<keyword evidence="13" id="KW-0333">Golgi apparatus</keyword>
<dbReference type="GO" id="GO:0005770">
    <property type="term" value="C:late endosome"/>
    <property type="evidence" value="ECO:0007669"/>
    <property type="project" value="UniProtKB-SubCell"/>
</dbReference>
<evidence type="ECO:0000256" key="14">
    <source>
        <dbReference type="ARBA" id="ARBA00023136"/>
    </source>
</evidence>
<keyword evidence="10" id="KW-0967">Endosome</keyword>
<dbReference type="PANTHER" id="PTHR15664:SF6">
    <property type="entry name" value="TRANSMEMBRANE PROTEIN 230"/>
    <property type="match status" value="1"/>
</dbReference>
<evidence type="ECO:0000256" key="3">
    <source>
        <dbReference type="ARBA" id="ARBA00004234"/>
    </source>
</evidence>
<organism evidence="19 20">
    <name type="scientific">Cryptosporidium andersoni</name>
    <dbReference type="NCBI Taxonomy" id="117008"/>
    <lineage>
        <taxon>Eukaryota</taxon>
        <taxon>Sar</taxon>
        <taxon>Alveolata</taxon>
        <taxon>Apicomplexa</taxon>
        <taxon>Conoidasida</taxon>
        <taxon>Coccidia</taxon>
        <taxon>Eucoccidiorida</taxon>
        <taxon>Eimeriorina</taxon>
        <taxon>Cryptosporidiidae</taxon>
        <taxon>Cryptosporidium</taxon>
    </lineage>
</organism>
<accession>A0A1J4MSB8</accession>
<dbReference type="InterPro" id="IPR008590">
    <property type="entry name" value="TMEM_230/134"/>
</dbReference>
<evidence type="ECO:0000313" key="19">
    <source>
        <dbReference type="EMBL" id="OII75908.1"/>
    </source>
</evidence>
<dbReference type="AlphaFoldDB" id="A0A1J4MSB8"/>
<evidence type="ECO:0000256" key="1">
    <source>
        <dbReference type="ARBA" id="ARBA00004141"/>
    </source>
</evidence>
<evidence type="ECO:0000313" key="20">
    <source>
        <dbReference type="Proteomes" id="UP000186804"/>
    </source>
</evidence>
<dbReference type="GO" id="GO:0005794">
    <property type="term" value="C:Golgi apparatus"/>
    <property type="evidence" value="ECO:0007669"/>
    <property type="project" value="UniProtKB-SubCell"/>
</dbReference>
<evidence type="ECO:0000256" key="12">
    <source>
        <dbReference type="ARBA" id="ARBA00023018"/>
    </source>
</evidence>
<gene>
    <name evidence="19" type="ORF">cand_002390</name>
</gene>
<keyword evidence="14 18" id="KW-0472">Membrane</keyword>
<evidence type="ECO:0000256" key="18">
    <source>
        <dbReference type="SAM" id="Phobius"/>
    </source>
</evidence>
<dbReference type="RefSeq" id="XP_067067754.1">
    <property type="nucleotide sequence ID" value="XM_067210487.1"/>
</dbReference>
<name>A0A1J4MSB8_9CRYT</name>
<evidence type="ECO:0000256" key="2">
    <source>
        <dbReference type="ARBA" id="ARBA00004172"/>
    </source>
</evidence>
<evidence type="ECO:0000256" key="8">
    <source>
        <dbReference type="ARBA" id="ARBA00007743"/>
    </source>
</evidence>
<dbReference type="GO" id="GO:0005776">
    <property type="term" value="C:autophagosome"/>
    <property type="evidence" value="ECO:0007669"/>
    <property type="project" value="UniProtKB-SubCell"/>
</dbReference>
<evidence type="ECO:0000256" key="10">
    <source>
        <dbReference type="ARBA" id="ARBA00022753"/>
    </source>
</evidence>
<dbReference type="GO" id="GO:0016020">
    <property type="term" value="C:membrane"/>
    <property type="evidence" value="ECO:0007669"/>
    <property type="project" value="UniProtKB-SubCell"/>
</dbReference>
<keyword evidence="9 18" id="KW-0812">Transmembrane</keyword>
<evidence type="ECO:0000256" key="5">
    <source>
        <dbReference type="ARBA" id="ARBA00004419"/>
    </source>
</evidence>
<evidence type="ECO:0000256" key="9">
    <source>
        <dbReference type="ARBA" id="ARBA00022692"/>
    </source>
</evidence>
<evidence type="ECO:0000256" key="11">
    <source>
        <dbReference type="ARBA" id="ARBA00022989"/>
    </source>
</evidence>
<dbReference type="OrthoDB" id="342763at2759"/>
<comment type="caution">
    <text evidence="19">The sequence shown here is derived from an EMBL/GenBank/DDBJ whole genome shotgun (WGS) entry which is preliminary data.</text>
</comment>
<evidence type="ECO:0000256" key="13">
    <source>
        <dbReference type="ARBA" id="ARBA00023034"/>
    </source>
</evidence>
<keyword evidence="20" id="KW-1185">Reference proteome</keyword>
<evidence type="ECO:0000256" key="4">
    <source>
        <dbReference type="ARBA" id="ARBA00004412"/>
    </source>
</evidence>
<dbReference type="Pfam" id="PF05915">
    <property type="entry name" value="TMEM_230_134"/>
    <property type="match status" value="1"/>
</dbReference>
<sequence length="100" mass="11464">MESYKRRNPKFSLQPRKPLRQKPKPWRLIAIALLLFILGGVFLTIGTNNFINGNFSESIPSLVIGSLCFIPGCYHVFIIIQTLRNVPDYSLDIFDSYICN</sequence>
<dbReference type="PANTHER" id="PTHR15664">
    <property type="entry name" value="C20ORF30 PROTEIN"/>
    <property type="match status" value="1"/>
</dbReference>
<dbReference type="InterPro" id="IPR044234">
    <property type="entry name" value="TMEM230"/>
</dbReference>
<feature type="transmembrane region" description="Helical" evidence="18">
    <location>
        <begin position="26"/>
        <end position="47"/>
    </location>
</feature>
<evidence type="ECO:0000256" key="17">
    <source>
        <dbReference type="ARBA" id="ARBA00024088"/>
    </source>
</evidence>
<dbReference type="VEuPathDB" id="CryptoDB:cand_002390"/>
<keyword evidence="15" id="KW-0968">Cytoplasmic vesicle</keyword>
<reference evidence="19 20" key="1">
    <citation type="submission" date="2016-10" db="EMBL/GenBank/DDBJ databases">
        <title>Reductive evolution of mitochondrial metabolism and differential evolution of invasion-related proteins in Cryptosporidium.</title>
        <authorList>
            <person name="Liu S."/>
            <person name="Roellig D.M."/>
            <person name="Guo Y."/>
            <person name="Li N."/>
            <person name="Frace M.A."/>
            <person name="Tang K."/>
            <person name="Zhang L."/>
            <person name="Feng Y."/>
            <person name="Xiao L."/>
        </authorList>
    </citation>
    <scope>NUCLEOTIDE SEQUENCE [LARGE SCALE GENOMIC DNA]</scope>
    <source>
        <strain evidence="19">30847</strain>
    </source>
</reference>
<evidence type="ECO:0000256" key="7">
    <source>
        <dbReference type="ARBA" id="ARBA00004603"/>
    </source>
</evidence>
<keyword evidence="11 18" id="KW-1133">Transmembrane helix</keyword>
<feature type="transmembrane region" description="Helical" evidence="18">
    <location>
        <begin position="59"/>
        <end position="80"/>
    </location>
</feature>
<evidence type="ECO:0000256" key="6">
    <source>
        <dbReference type="ARBA" id="ARBA00004601"/>
    </source>
</evidence>
<comment type="function">
    <text evidence="16">Involved in trafficking and recycling of synaptic vesicles.</text>
</comment>
<comment type="subcellular location">
    <subcellularLocation>
        <location evidence="5">Cytoplasmic vesicle</location>
        <location evidence="5">Autophagosome</location>
    </subcellularLocation>
    <subcellularLocation>
        <location evidence="3">Cytoplasmic vesicle</location>
        <location evidence="3">Secretory vesicle</location>
        <location evidence="3">Synaptic vesicle</location>
    </subcellularLocation>
    <subcellularLocation>
        <location evidence="4">Early endosome</location>
    </subcellularLocation>
    <subcellularLocation>
        <location evidence="6">Golgi apparatus</location>
        <location evidence="6">trans-Golgi network</location>
    </subcellularLocation>
    <subcellularLocation>
        <location evidence="7">Late endosome</location>
    </subcellularLocation>
    <subcellularLocation>
        <location evidence="1">Membrane</location>
        <topology evidence="1">Multi-pass membrane protein</topology>
    </subcellularLocation>
    <subcellularLocation>
        <location evidence="2">Recycling endosome</location>
    </subcellularLocation>
</comment>
<keyword evidence="12" id="KW-0770">Synapse</keyword>
<dbReference type="GO" id="GO:0055037">
    <property type="term" value="C:recycling endosome"/>
    <property type="evidence" value="ECO:0007669"/>
    <property type="project" value="UniProtKB-SubCell"/>
</dbReference>
<evidence type="ECO:0000256" key="15">
    <source>
        <dbReference type="ARBA" id="ARBA00023329"/>
    </source>
</evidence>
<evidence type="ECO:0000256" key="16">
    <source>
        <dbReference type="ARBA" id="ARBA00024003"/>
    </source>
</evidence>
<dbReference type="GO" id="GO:0005769">
    <property type="term" value="C:early endosome"/>
    <property type="evidence" value="ECO:0007669"/>
    <property type="project" value="UniProtKB-SubCell"/>
</dbReference>
<dbReference type="GeneID" id="92364424"/>
<dbReference type="EMBL" id="LRBS01000072">
    <property type="protein sequence ID" value="OII75908.1"/>
    <property type="molecule type" value="Genomic_DNA"/>
</dbReference>
<protein>
    <recommendedName>
        <fullName evidence="17">Transmembrane protein 230</fullName>
    </recommendedName>
</protein>
<dbReference type="Proteomes" id="UP000186804">
    <property type="component" value="Unassembled WGS sequence"/>
</dbReference>